<protein>
    <submittedName>
        <fullName evidence="1">Uncharacterized protein</fullName>
    </submittedName>
</protein>
<accession>A0ABW0QUQ0</accession>
<sequence length="71" mass="8360">MAQSIRLETDQDFEEAVQRHASVRVFKNDHMIDSGGIILRFDDNIVVVQTSVSELTYHSRKECEFFMVRQR</sequence>
<dbReference type="Proteomes" id="UP001596108">
    <property type="component" value="Unassembled WGS sequence"/>
</dbReference>
<dbReference type="RefSeq" id="WP_378110666.1">
    <property type="nucleotide sequence ID" value="NZ_JBHSNC010000012.1"/>
</dbReference>
<organism evidence="1 2">
    <name type="scientific">Cohnella yongneupensis</name>
    <dbReference type="NCBI Taxonomy" id="425006"/>
    <lineage>
        <taxon>Bacteria</taxon>
        <taxon>Bacillati</taxon>
        <taxon>Bacillota</taxon>
        <taxon>Bacilli</taxon>
        <taxon>Bacillales</taxon>
        <taxon>Paenibacillaceae</taxon>
        <taxon>Cohnella</taxon>
    </lineage>
</organism>
<reference evidence="2" key="1">
    <citation type="journal article" date="2019" name="Int. J. Syst. Evol. Microbiol.">
        <title>The Global Catalogue of Microorganisms (GCM) 10K type strain sequencing project: providing services to taxonomists for standard genome sequencing and annotation.</title>
        <authorList>
            <consortium name="The Broad Institute Genomics Platform"/>
            <consortium name="The Broad Institute Genome Sequencing Center for Infectious Disease"/>
            <person name="Wu L."/>
            <person name="Ma J."/>
        </authorList>
    </citation>
    <scope>NUCLEOTIDE SEQUENCE [LARGE SCALE GENOMIC DNA]</scope>
    <source>
        <strain evidence="2">CGMCC 1.18578</strain>
    </source>
</reference>
<evidence type="ECO:0000313" key="1">
    <source>
        <dbReference type="EMBL" id="MFC5528706.1"/>
    </source>
</evidence>
<keyword evidence="2" id="KW-1185">Reference proteome</keyword>
<evidence type="ECO:0000313" key="2">
    <source>
        <dbReference type="Proteomes" id="UP001596108"/>
    </source>
</evidence>
<proteinExistence type="predicted"/>
<gene>
    <name evidence="1" type="ORF">ACFPQ4_04460</name>
</gene>
<comment type="caution">
    <text evidence="1">The sequence shown here is derived from an EMBL/GenBank/DDBJ whole genome shotgun (WGS) entry which is preliminary data.</text>
</comment>
<dbReference type="EMBL" id="JBHSNC010000012">
    <property type="protein sequence ID" value="MFC5528706.1"/>
    <property type="molecule type" value="Genomic_DNA"/>
</dbReference>
<name>A0ABW0QUQ0_9BACL</name>